<dbReference type="Proteomes" id="UP000327030">
    <property type="component" value="Chromosome 1"/>
</dbReference>
<protein>
    <submittedName>
        <fullName evidence="1">DUF3990 domain-containing protein</fullName>
    </submittedName>
</protein>
<dbReference type="Pfam" id="PF13151">
    <property type="entry name" value="DUF3990"/>
    <property type="match status" value="1"/>
</dbReference>
<sequence length="159" mass="18288">MILYHGSNVEVRAPKLLKIQRELDFGKGFYTTSSLEQASKWAERTAKRLKTKQGIVSVYELDDQSLSTLKILKFDKPDAEWLNFVAAHRKGEMISEDWDLIIGPVADDQTMPVIDLYMDGSYDEEEAIKRLLPQKLKDQYTFKTEAALQLLTCKEIKTL</sequence>
<dbReference type="AlphaFoldDB" id="A0A5P6VUC0"/>
<dbReference type="OrthoDB" id="9813772at2"/>
<name>A0A5P6VUC0_PSEXY</name>
<dbReference type="InterPro" id="IPR025051">
    <property type="entry name" value="DUF3990"/>
</dbReference>
<dbReference type="KEGG" id="pxv:FXF36_03715"/>
<dbReference type="EMBL" id="CP043028">
    <property type="protein sequence ID" value="QFJ56187.1"/>
    <property type="molecule type" value="Genomic_DNA"/>
</dbReference>
<reference evidence="2" key="1">
    <citation type="submission" date="2019-08" db="EMBL/GenBank/DDBJ databases">
        <title>Complete Genome Sequence of the Polysaccharide-Degrading Rumen Bacterium Pseudobutyrivibrio xylanivorans MA3014.</title>
        <authorList>
            <person name="Palevich N."/>
            <person name="Maclean P.H."/>
            <person name="Kelly W.J."/>
            <person name="Leahy S.C."/>
            <person name="Rakonjac J."/>
            <person name="Attwood G.T."/>
        </authorList>
    </citation>
    <scope>NUCLEOTIDE SEQUENCE [LARGE SCALE GENOMIC DNA]</scope>
    <source>
        <strain evidence="2">MA3014</strain>
    </source>
</reference>
<evidence type="ECO:0000313" key="2">
    <source>
        <dbReference type="Proteomes" id="UP000327030"/>
    </source>
</evidence>
<accession>A0A5P6VUC0</accession>
<gene>
    <name evidence="1" type="ORF">FXF36_03715</name>
</gene>
<proteinExistence type="predicted"/>
<organism evidence="1 2">
    <name type="scientific">Pseudobutyrivibrio xylanivorans</name>
    <dbReference type="NCBI Taxonomy" id="185007"/>
    <lineage>
        <taxon>Bacteria</taxon>
        <taxon>Bacillati</taxon>
        <taxon>Bacillota</taxon>
        <taxon>Clostridia</taxon>
        <taxon>Lachnospirales</taxon>
        <taxon>Lachnospiraceae</taxon>
        <taxon>Pseudobutyrivibrio</taxon>
    </lineage>
</organism>
<evidence type="ECO:0000313" key="1">
    <source>
        <dbReference type="EMBL" id="QFJ56187.1"/>
    </source>
</evidence>